<dbReference type="InterPro" id="IPR000195">
    <property type="entry name" value="Rab-GAP-TBC_dom"/>
</dbReference>
<dbReference type="SUPFAM" id="SSF103657">
    <property type="entry name" value="BAR/IMD domain-like"/>
    <property type="match status" value="1"/>
</dbReference>
<dbReference type="InterPro" id="IPR000651">
    <property type="entry name" value="Ras-like_Gua-exchang_fac_N"/>
</dbReference>
<keyword evidence="1" id="KW-0344">Guanine-nucleotide releasing factor</keyword>
<evidence type="ECO:0000259" key="2">
    <source>
        <dbReference type="PROSITE" id="PS50086"/>
    </source>
</evidence>
<gene>
    <name evidence="4" type="ORF">SteCoe_16374</name>
</gene>
<dbReference type="OrthoDB" id="294251at2759"/>
<dbReference type="InterPro" id="IPR027267">
    <property type="entry name" value="AH/BAR_dom_sf"/>
</dbReference>
<dbReference type="InterPro" id="IPR050302">
    <property type="entry name" value="Rab_GAP_TBC_domain"/>
</dbReference>
<dbReference type="Pfam" id="PF00566">
    <property type="entry name" value="RabGAP-TBC"/>
    <property type="match status" value="1"/>
</dbReference>
<reference evidence="4 5" key="1">
    <citation type="submission" date="2016-11" db="EMBL/GenBank/DDBJ databases">
        <title>The macronuclear genome of Stentor coeruleus: a giant cell with tiny introns.</title>
        <authorList>
            <person name="Slabodnick M."/>
            <person name="Ruby J.G."/>
            <person name="Reiff S.B."/>
            <person name="Swart E.C."/>
            <person name="Gosai S."/>
            <person name="Prabakaran S."/>
            <person name="Witkowska E."/>
            <person name="Larue G.E."/>
            <person name="Fisher S."/>
            <person name="Freeman R.M."/>
            <person name="Gunawardena J."/>
            <person name="Chu W."/>
            <person name="Stover N.A."/>
            <person name="Gregory B.D."/>
            <person name="Nowacki M."/>
            <person name="Derisi J."/>
            <person name="Roy S.W."/>
            <person name="Marshall W.F."/>
            <person name="Sood P."/>
        </authorList>
    </citation>
    <scope>NUCLEOTIDE SEQUENCE [LARGE SCALE GENOMIC DNA]</scope>
    <source>
        <strain evidence="4">WM001</strain>
    </source>
</reference>
<evidence type="ECO:0008006" key="6">
    <source>
        <dbReference type="Google" id="ProtNLM"/>
    </source>
</evidence>
<dbReference type="EMBL" id="MPUH01000325">
    <property type="protein sequence ID" value="OMJ82841.1"/>
    <property type="molecule type" value="Genomic_DNA"/>
</dbReference>
<accession>A0A1R2C1I6</accession>
<dbReference type="PANTHER" id="PTHR47219">
    <property type="entry name" value="RAB GTPASE-ACTIVATING PROTEIN 1-LIKE"/>
    <property type="match status" value="1"/>
</dbReference>
<dbReference type="Gene3D" id="1.10.472.80">
    <property type="entry name" value="Ypt/Rab-GAP domain of gyp1p, domain 3"/>
    <property type="match status" value="1"/>
</dbReference>
<evidence type="ECO:0000313" key="4">
    <source>
        <dbReference type="EMBL" id="OMJ82841.1"/>
    </source>
</evidence>
<comment type="caution">
    <text evidence="4">The sequence shown here is derived from an EMBL/GenBank/DDBJ whole genome shotgun (WGS) entry which is preliminary data.</text>
</comment>
<dbReference type="PROSITE" id="PS50212">
    <property type="entry name" value="RASGEF_NTER"/>
    <property type="match status" value="1"/>
</dbReference>
<dbReference type="GO" id="GO:0031267">
    <property type="term" value="F:small GTPase binding"/>
    <property type="evidence" value="ECO:0007669"/>
    <property type="project" value="TreeGrafter"/>
</dbReference>
<evidence type="ECO:0000259" key="3">
    <source>
        <dbReference type="PROSITE" id="PS50212"/>
    </source>
</evidence>
<dbReference type="Proteomes" id="UP000187209">
    <property type="component" value="Unassembled WGS sequence"/>
</dbReference>
<feature type="domain" description="Rab-GAP TBC" evidence="2">
    <location>
        <begin position="567"/>
        <end position="753"/>
    </location>
</feature>
<dbReference type="GO" id="GO:0005096">
    <property type="term" value="F:GTPase activator activity"/>
    <property type="evidence" value="ECO:0007669"/>
    <property type="project" value="TreeGrafter"/>
</dbReference>
<feature type="domain" description="N-terminal Ras-GEF" evidence="3">
    <location>
        <begin position="768"/>
        <end position="836"/>
    </location>
</feature>
<dbReference type="InterPro" id="IPR035969">
    <property type="entry name" value="Rab-GAP_TBC_sf"/>
</dbReference>
<dbReference type="Gene3D" id="1.10.8.270">
    <property type="entry name" value="putative rabgap domain of human tbc1 domain family member 14 like domains"/>
    <property type="match status" value="1"/>
</dbReference>
<name>A0A1R2C1I6_9CILI</name>
<evidence type="ECO:0000256" key="1">
    <source>
        <dbReference type="PROSITE-ProRule" id="PRU00135"/>
    </source>
</evidence>
<keyword evidence="5" id="KW-1185">Reference proteome</keyword>
<protein>
    <recommendedName>
        <fullName evidence="6">Rab-GAP TBC domain-containing protein</fullName>
    </recommendedName>
</protein>
<dbReference type="GO" id="GO:0005085">
    <property type="term" value="F:guanyl-nucleotide exchange factor activity"/>
    <property type="evidence" value="ECO:0007669"/>
    <property type="project" value="UniProtKB-KW"/>
</dbReference>
<proteinExistence type="predicted"/>
<sequence length="836" mass="96862">MSFKDMPHSLNEIFSHLNGGSFELKSLSLFFKGIKNAFDTFSIELNKNTDSFKLLKPESTLTQSMHSLKRYFKQIITSQLSFINSLQTDIIEPLDLFYDHFIGNNIEIKIHSEDTSKPIKSAYAELQKVKANYYQQSETLEKLKRTVITANNQQTIVAQQKQYEISANIAQENYKKCIDEVNYLTAIYESEMPNLLESLQQNEESRIHFIKSTAEKHIRHYQKLIELQNNYLIEFSDSVTFINSNFDIKNFIGRLENPMKIQEEFVDYTSWKNMKKIDEVSDLEIVNSVIDFLILNKSCKFADFPKLKEILLSNKGKDMFIQGLECLKHNEKIENEGFQKLAEILKQILSSLEDDETSQMHFCKIIALSHVFFIESNGQKCYLTELLKTDKIWDNEKRWINAIQLAISAKLLVDKESSQKVSHSRKKPSFILSTLKDLALKIPLPNKEKSIEKSDKSSAYNILSHFTYQMSNLSVSSKIAQSIVMKIADNYMLEADRICTLLSQIQIERDSGPQKKRPTQVFDPKILKLVLEYLSPIETLDLLTLNKALNGYLKTYVYYTFLVKKRGNIEKIRKKHWENQLKMYFPPTDYDALLEKISKNIEFIGEMNDIIDMDVNRSYQGKTEMHQALKNVLKTYAFFNPDVSYCQGMNFIAGTFLQIFNNESFSFKCLIGLVKKFDMGPIFQVGVPKLRCMLYQLDQIIEIKLPDIQKVFKLEGVSAGFFSSSWFLTLFSSNLQSKIPVLLQIWDYFFIKGWKVIFKASVAILKLMGPKIRGGTFDEIMSLITGANLYTEEFFNEGFIDYVKEVKITNSLLGRLEEDYNKILALSNRASFRDSA</sequence>
<dbReference type="PROSITE" id="PS50086">
    <property type="entry name" value="TBC_RABGAP"/>
    <property type="match status" value="1"/>
</dbReference>
<dbReference type="Gene3D" id="1.20.1270.60">
    <property type="entry name" value="Arfaptin homology (AH) domain/BAR domain"/>
    <property type="match status" value="1"/>
</dbReference>
<evidence type="ECO:0000313" key="5">
    <source>
        <dbReference type="Proteomes" id="UP000187209"/>
    </source>
</evidence>
<organism evidence="4 5">
    <name type="scientific">Stentor coeruleus</name>
    <dbReference type="NCBI Taxonomy" id="5963"/>
    <lineage>
        <taxon>Eukaryota</taxon>
        <taxon>Sar</taxon>
        <taxon>Alveolata</taxon>
        <taxon>Ciliophora</taxon>
        <taxon>Postciliodesmatophora</taxon>
        <taxon>Heterotrichea</taxon>
        <taxon>Heterotrichida</taxon>
        <taxon>Stentoridae</taxon>
        <taxon>Stentor</taxon>
    </lineage>
</organism>
<dbReference type="AlphaFoldDB" id="A0A1R2C1I6"/>
<dbReference type="SUPFAM" id="SSF47923">
    <property type="entry name" value="Ypt/Rab-GAP domain of gyp1p"/>
    <property type="match status" value="2"/>
</dbReference>
<dbReference type="SMART" id="SM00164">
    <property type="entry name" value="TBC"/>
    <property type="match status" value="1"/>
</dbReference>
<dbReference type="PANTHER" id="PTHR47219:SF9">
    <property type="entry name" value="GTPASE ACTIVATING PROTEIN AND CENTROSOME-ASSOCIATED, ISOFORM B"/>
    <property type="match status" value="1"/>
</dbReference>